<reference evidence="5 6" key="1">
    <citation type="journal article" date="2024" name="G3 (Bethesda)">
        <title>Genome assembly of Hibiscus sabdariffa L. provides insights into metabolisms of medicinal natural products.</title>
        <authorList>
            <person name="Kim T."/>
        </authorList>
    </citation>
    <scope>NUCLEOTIDE SEQUENCE [LARGE SCALE GENOMIC DNA]</scope>
    <source>
        <strain evidence="5">TK-2024</strain>
        <tissue evidence="5">Old leaves</tissue>
    </source>
</reference>
<evidence type="ECO:0000256" key="1">
    <source>
        <dbReference type="ARBA" id="ARBA00022692"/>
    </source>
</evidence>
<name>A0ABR2CRW0_9ROSI</name>
<dbReference type="InterPro" id="IPR036640">
    <property type="entry name" value="ABC1_TM_sf"/>
</dbReference>
<evidence type="ECO:0000313" key="6">
    <source>
        <dbReference type="Proteomes" id="UP001472677"/>
    </source>
</evidence>
<keyword evidence="2 4" id="KW-1133">Transmembrane helix</keyword>
<proteinExistence type="predicted"/>
<feature type="transmembrane region" description="Helical" evidence="4">
    <location>
        <begin position="138"/>
        <end position="164"/>
    </location>
</feature>
<evidence type="ECO:0000256" key="2">
    <source>
        <dbReference type="ARBA" id="ARBA00022989"/>
    </source>
</evidence>
<gene>
    <name evidence="5" type="ORF">V6N12_056224</name>
</gene>
<evidence type="ECO:0000313" key="5">
    <source>
        <dbReference type="EMBL" id="KAK8522516.1"/>
    </source>
</evidence>
<organism evidence="5 6">
    <name type="scientific">Hibiscus sabdariffa</name>
    <name type="common">roselle</name>
    <dbReference type="NCBI Taxonomy" id="183260"/>
    <lineage>
        <taxon>Eukaryota</taxon>
        <taxon>Viridiplantae</taxon>
        <taxon>Streptophyta</taxon>
        <taxon>Embryophyta</taxon>
        <taxon>Tracheophyta</taxon>
        <taxon>Spermatophyta</taxon>
        <taxon>Magnoliopsida</taxon>
        <taxon>eudicotyledons</taxon>
        <taxon>Gunneridae</taxon>
        <taxon>Pentapetalae</taxon>
        <taxon>rosids</taxon>
        <taxon>malvids</taxon>
        <taxon>Malvales</taxon>
        <taxon>Malvaceae</taxon>
        <taxon>Malvoideae</taxon>
        <taxon>Hibiscus</taxon>
    </lineage>
</organism>
<evidence type="ECO:0000256" key="3">
    <source>
        <dbReference type="ARBA" id="ARBA00023136"/>
    </source>
</evidence>
<dbReference type="Gene3D" id="1.20.1560.10">
    <property type="entry name" value="ABC transporter type 1, transmembrane domain"/>
    <property type="match status" value="1"/>
</dbReference>
<comment type="caution">
    <text evidence="5">The sequence shown here is derived from an EMBL/GenBank/DDBJ whole genome shotgun (WGS) entry which is preliminary data.</text>
</comment>
<keyword evidence="3 4" id="KW-0472">Membrane</keyword>
<sequence>MALPLCCNARLRPCCRSSSHYERRFHFVNRRTLRFSRSGDISICSKRISHRLPPLKSSSSVNGFPVETNLDNFKEGHTVESLELRERIRKWIDFLRSVLPGGSWWSFSDEVDVKFTAKPVTVWRALARMWQLIANDRLVIFAGFSTLIVAAVIAVLVGGMYILAGLITAEKLTKFILYSEWLIYSTWWVGDNVSSLMQSVGASEKVFQLMDLMPSDQFTSKGGTPKTMAFAESIWLRVKRLRPVSHSFDSDMASWAHASCE</sequence>
<keyword evidence="1 4" id="KW-0812">Transmembrane</keyword>
<dbReference type="SUPFAM" id="SSF90123">
    <property type="entry name" value="ABC transporter transmembrane region"/>
    <property type="match status" value="1"/>
</dbReference>
<keyword evidence="6" id="KW-1185">Reference proteome</keyword>
<accession>A0ABR2CRW0</accession>
<protein>
    <submittedName>
        <fullName evidence="5">Uncharacterized protein</fullName>
    </submittedName>
</protein>
<dbReference type="Proteomes" id="UP001472677">
    <property type="component" value="Unassembled WGS sequence"/>
</dbReference>
<evidence type="ECO:0000256" key="4">
    <source>
        <dbReference type="SAM" id="Phobius"/>
    </source>
</evidence>
<dbReference type="EMBL" id="JBBPBM010000045">
    <property type="protein sequence ID" value="KAK8522516.1"/>
    <property type="molecule type" value="Genomic_DNA"/>
</dbReference>